<gene>
    <name evidence="1" type="ORF">VB264_06945</name>
</gene>
<name>A0ABU5QKC9_9BACT</name>
<dbReference type="EMBL" id="JAYFUL010000008">
    <property type="protein sequence ID" value="MEA5257512.1"/>
    <property type="molecule type" value="Genomic_DNA"/>
</dbReference>
<comment type="caution">
    <text evidence="1">The sequence shown here is derived from an EMBL/GenBank/DDBJ whole genome shotgun (WGS) entry which is preliminary data.</text>
</comment>
<evidence type="ECO:0008006" key="3">
    <source>
        <dbReference type="Google" id="ProtNLM"/>
    </source>
</evidence>
<organism evidence="1 2">
    <name type="scientific">Arcicella aquatica</name>
    <dbReference type="NCBI Taxonomy" id="217141"/>
    <lineage>
        <taxon>Bacteria</taxon>
        <taxon>Pseudomonadati</taxon>
        <taxon>Bacteroidota</taxon>
        <taxon>Cytophagia</taxon>
        <taxon>Cytophagales</taxon>
        <taxon>Flectobacillaceae</taxon>
        <taxon>Arcicella</taxon>
    </lineage>
</organism>
<evidence type="ECO:0000313" key="1">
    <source>
        <dbReference type="EMBL" id="MEA5257512.1"/>
    </source>
</evidence>
<accession>A0ABU5QKC9</accession>
<dbReference type="Proteomes" id="UP001304671">
    <property type="component" value="Unassembled WGS sequence"/>
</dbReference>
<evidence type="ECO:0000313" key="2">
    <source>
        <dbReference type="Proteomes" id="UP001304671"/>
    </source>
</evidence>
<keyword evidence="2" id="KW-1185">Reference proteome</keyword>
<sequence>MNKIFDERLSILYLEIRALKTYEERLNKWAEFTVDYCDNVAKTKIDRSFYAFQSEPKHEPDILILGLNPYGVYNYENQFSNEGWGVKQYGKMIPDVFIHQNPWYIGGKEADKIENGKKKKEWNILRNLNKTINIHPEFRKCFDNMVYMNILFFNSKDFSEFKKSFKNEWLEVFDNCVKLSLLLICEVIKPKVILCLGVNHCFRPFIGRNKTEEMLPKSLYKSTIDGFRIYGMTHPSARISNFKREEIGRCLFKEWLNISTSPI</sequence>
<reference evidence="1 2" key="1">
    <citation type="submission" date="2023-12" db="EMBL/GenBank/DDBJ databases">
        <title>Novel species of the genus Arcicella isolated from rivers.</title>
        <authorList>
            <person name="Lu H."/>
        </authorList>
    </citation>
    <scope>NUCLEOTIDE SEQUENCE [LARGE SCALE GENOMIC DNA]</scope>
    <source>
        <strain evidence="1 2">LMG 21963</strain>
    </source>
</reference>
<protein>
    <recommendedName>
        <fullName evidence="3">Uracil DNA glycosylase superfamily protein</fullName>
    </recommendedName>
</protein>
<dbReference type="RefSeq" id="WP_323247945.1">
    <property type="nucleotide sequence ID" value="NZ_JAYFUL010000008.1"/>
</dbReference>
<proteinExistence type="predicted"/>